<dbReference type="GO" id="GO:0005727">
    <property type="term" value="C:extrachromosomal circular DNA"/>
    <property type="evidence" value="ECO:0007669"/>
    <property type="project" value="InterPro"/>
</dbReference>
<dbReference type="AlphaFoldDB" id="A0A9Q5C6W0"/>
<evidence type="ECO:0000313" key="4">
    <source>
        <dbReference type="Proteomes" id="UP000601587"/>
    </source>
</evidence>
<dbReference type="Pfam" id="PF00910">
    <property type="entry name" value="RNA_helicase"/>
    <property type="match status" value="1"/>
</dbReference>
<dbReference type="InterPro" id="IPR027417">
    <property type="entry name" value="P-loop_NTPase"/>
</dbReference>
<dbReference type="GO" id="GO:0003723">
    <property type="term" value="F:RNA binding"/>
    <property type="evidence" value="ECO:0007669"/>
    <property type="project" value="InterPro"/>
</dbReference>
<dbReference type="InterPro" id="IPR000605">
    <property type="entry name" value="Helicase_SF3_ssDNA/RNA_vir"/>
</dbReference>
<organism evidence="3 4">
    <name type="scientific">Lactobacillus helveticus</name>
    <name type="common">Lactobacillus suntoryeus</name>
    <dbReference type="NCBI Taxonomy" id="1587"/>
    <lineage>
        <taxon>Bacteria</taxon>
        <taxon>Bacillati</taxon>
        <taxon>Bacillota</taxon>
        <taxon>Bacilli</taxon>
        <taxon>Lactobacillales</taxon>
        <taxon>Lactobacillaceae</taxon>
        <taxon>Lactobacillus</taxon>
    </lineage>
</organism>
<sequence>MKKKIRSHNFMYTQDLDHLPVSKDELKDRLEKSGAEEWAYILHDKDIDENGKKVRPHFHVMIHFRDAKTISRVSKIFNDHQQYIEAWHSTINNGYSYLIHETTNAKSKHHYDPSEVAASFDFKEKINEIRQKVKKPSRQAIKNFIDDYSNEKITKEELQDKIGVLEMAKHKTLLDHIEDILAYKKHQQFLKDFKGQSCKVYWIYGVSGIGKTKLVREILEKRHPEDFCILGSQRDHFQEYKGQGFVVINDLRPNDYDYGQLLTLLDPWEIDKMAPSRYYDKYLNARAIYITTPYDPLSFYFECNIANQLVDSFEQLKRRIIPLQLTKNNINKVKHDLITDDKLSEAIWKIKSQKNTSHADSDKSND</sequence>
<dbReference type="Pfam" id="PF01719">
    <property type="entry name" value="Rep_OBD"/>
    <property type="match status" value="1"/>
</dbReference>
<evidence type="ECO:0008006" key="5">
    <source>
        <dbReference type="Google" id="ProtNLM"/>
    </source>
</evidence>
<feature type="domain" description="Helicase superfamily 3 single-stranded DNA/RNA virus" evidence="1">
    <location>
        <begin position="202"/>
        <end position="261"/>
    </location>
</feature>
<dbReference type="RefSeq" id="WP_172981230.1">
    <property type="nucleotide sequence ID" value="NZ_WCFV01000045.1"/>
</dbReference>
<comment type="caution">
    <text evidence="3">The sequence shown here is derived from an EMBL/GenBank/DDBJ whole genome shotgun (WGS) entry which is preliminary data.</text>
</comment>
<dbReference type="SUPFAM" id="SSF52540">
    <property type="entry name" value="P-loop containing nucleoside triphosphate hydrolases"/>
    <property type="match status" value="1"/>
</dbReference>
<dbReference type="GO" id="GO:0003916">
    <property type="term" value="F:DNA topoisomerase activity"/>
    <property type="evidence" value="ECO:0007669"/>
    <property type="project" value="InterPro"/>
</dbReference>
<accession>A0A9Q5C6W0</accession>
<dbReference type="GO" id="GO:0003724">
    <property type="term" value="F:RNA helicase activity"/>
    <property type="evidence" value="ECO:0007669"/>
    <property type="project" value="InterPro"/>
</dbReference>
<feature type="domain" description="Plasmid replication protein origin binding" evidence="2">
    <location>
        <begin position="2"/>
        <end position="122"/>
    </location>
</feature>
<dbReference type="GO" id="GO:0003677">
    <property type="term" value="F:DNA binding"/>
    <property type="evidence" value="ECO:0007669"/>
    <property type="project" value="InterPro"/>
</dbReference>
<proteinExistence type="predicted"/>
<dbReference type="EMBL" id="WCGB01000037">
    <property type="protein sequence ID" value="NRN92035.1"/>
    <property type="molecule type" value="Genomic_DNA"/>
</dbReference>
<dbReference type="Gene3D" id="3.40.1310.30">
    <property type="match status" value="1"/>
</dbReference>
<dbReference type="GO" id="GO:0006260">
    <property type="term" value="P:DNA replication"/>
    <property type="evidence" value="ECO:0007669"/>
    <property type="project" value="InterPro"/>
</dbReference>
<name>A0A9Q5C6W0_LACHE</name>
<reference evidence="3" key="1">
    <citation type="submission" date="2019-09" db="EMBL/GenBank/DDBJ databases">
        <title>Comparative genomic analysis of Lactobacillus helveticus.</title>
        <authorList>
            <person name="Zhang H."/>
            <person name="Chen Y."/>
            <person name="Zhong Z."/>
        </authorList>
    </citation>
    <scope>NUCLEOTIDE SEQUENCE</scope>
    <source>
        <strain evidence="3">IMAU50013</strain>
    </source>
</reference>
<gene>
    <name evidence="3" type="ORF">IMAU50013_01582</name>
</gene>
<dbReference type="Proteomes" id="UP000601587">
    <property type="component" value="Unassembled WGS sequence"/>
</dbReference>
<protein>
    <recommendedName>
        <fullName evidence="5">Replication initiation protein</fullName>
    </recommendedName>
</protein>
<dbReference type="InterPro" id="IPR002631">
    <property type="entry name" value="Plasmid_rep_OBD"/>
</dbReference>
<evidence type="ECO:0000259" key="1">
    <source>
        <dbReference type="Pfam" id="PF00910"/>
    </source>
</evidence>
<evidence type="ECO:0000313" key="3">
    <source>
        <dbReference type="EMBL" id="NRN92035.1"/>
    </source>
</evidence>
<evidence type="ECO:0000259" key="2">
    <source>
        <dbReference type="Pfam" id="PF01719"/>
    </source>
</evidence>